<dbReference type="Proteomes" id="UP001500840">
    <property type="component" value="Unassembled WGS sequence"/>
</dbReference>
<evidence type="ECO:0000313" key="2">
    <source>
        <dbReference type="Proteomes" id="UP001500840"/>
    </source>
</evidence>
<dbReference type="Pfam" id="PF13620">
    <property type="entry name" value="CarboxypepD_reg"/>
    <property type="match status" value="1"/>
</dbReference>
<comment type="caution">
    <text evidence="1">The sequence shown here is derived from an EMBL/GenBank/DDBJ whole genome shotgun (WGS) entry which is preliminary data.</text>
</comment>
<keyword evidence="2" id="KW-1185">Reference proteome</keyword>
<sequence length="991" mass="109379">MRPCSPLRRVATIYWNFLILAGLSLASISAEQNKPATVIVSGKVLSVAGVPAANATVRLSLAYGKLNEHITTKDDGTFELAIKVQRAALPGIAVRASSSDGEQLAVTRLKTENDVVKTNDLVIQLSETKVGSIRVVDAEDKPLDGASVAVQLNFPNNVTGLLTDESGSVTFRYPKSDRIQAIVAWKDNEGLDYRVYALPRHQRSDMLTQSPEFPSETGETLRLDGAKPLRVRMTDTDGNPIPSIRSYVWLLKKDSEANQLNLSFFVDAFSETTDEKGELEFAWLPAWQMDPLQIWPSADEFVRSRGIYDTATGDGSFEMQLDRLVPIRGTVTAADGSPASEITVSARGDGYSMDDSSGTATTDEQGNYEIHVAPEQIYLVTVRDSRWAAAPQTGFAVRANEPVTGKDFVLREATRVFGTLTDESDGEPIPNQRVIVYQYGSDLNSMEGVELKNPEQSRKWVCPMAFYHAISDENGNFEFTLGDGHYDIRPPKQEKADKFEIAGQSELEMNVTTVLRKEVELTGKVTAATDGEPVASATIEGVPQDFRGRDWQASSAADGTFRVMRYKEPTYVHVENPAKTLAAVVIVDPEQTSLDVRLEPTGSVTGRLLADDTEQPWPNQKIDYGINVPAATGQTWSTRFGGSVVTDSEGQFTIDGLVGGFEYSVNLGVTKEGYYRSLPKWKVASGESLSLGDVQAPPPPKRYVPPTLEERIAGAFAVKGTPMERYERALNSIKLVNQHLLVVFGQSEDPRIHQLMQIRYEDKDFREMRGEFLFMAIPTGGEKQNAAIELAEKLDESIAAKRGDFLLVILDHDGQKVATIDSDAVCDGDELSKEKLFKILRQHQTESLDAQELLDEALAKAKAENKRIIVQETATWCGPCHRLSGFLKENREWEEDYILVKMDHRWKGAREIMKELRDGAEGGIPWFAILDASGKKLVTSNHAESGSNIGFPSSETGQSHFAAMLNQTRQRLSEDDVAKFVNKLASSNEDK</sequence>
<name>A0ABP8MXM1_9BACT</name>
<gene>
    <name evidence="1" type="ORF">GCM10023156_35230</name>
</gene>
<dbReference type="InterPro" id="IPR036249">
    <property type="entry name" value="Thioredoxin-like_sf"/>
</dbReference>
<organism evidence="1 2">
    <name type="scientific">Novipirellula rosea</name>
    <dbReference type="NCBI Taxonomy" id="1031540"/>
    <lineage>
        <taxon>Bacteria</taxon>
        <taxon>Pseudomonadati</taxon>
        <taxon>Planctomycetota</taxon>
        <taxon>Planctomycetia</taxon>
        <taxon>Pirellulales</taxon>
        <taxon>Pirellulaceae</taxon>
        <taxon>Novipirellula</taxon>
    </lineage>
</organism>
<dbReference type="SUPFAM" id="SSF52833">
    <property type="entry name" value="Thioredoxin-like"/>
    <property type="match status" value="1"/>
</dbReference>
<dbReference type="SUPFAM" id="SSF49464">
    <property type="entry name" value="Carboxypeptidase regulatory domain-like"/>
    <property type="match status" value="2"/>
</dbReference>
<dbReference type="InterPro" id="IPR008969">
    <property type="entry name" value="CarboxyPept-like_regulatory"/>
</dbReference>
<dbReference type="RefSeq" id="WP_345324124.1">
    <property type="nucleotide sequence ID" value="NZ_BAABGA010000041.1"/>
</dbReference>
<accession>A0ABP8MXM1</accession>
<protein>
    <submittedName>
        <fullName evidence="1">Carboxypeptidase regulatory-like domain-containing protein</fullName>
    </submittedName>
</protein>
<proteinExistence type="predicted"/>
<dbReference type="Gene3D" id="2.60.40.1120">
    <property type="entry name" value="Carboxypeptidase-like, regulatory domain"/>
    <property type="match status" value="1"/>
</dbReference>
<reference evidence="2" key="1">
    <citation type="journal article" date="2019" name="Int. J. Syst. Evol. Microbiol.">
        <title>The Global Catalogue of Microorganisms (GCM) 10K type strain sequencing project: providing services to taxonomists for standard genome sequencing and annotation.</title>
        <authorList>
            <consortium name="The Broad Institute Genomics Platform"/>
            <consortium name="The Broad Institute Genome Sequencing Center for Infectious Disease"/>
            <person name="Wu L."/>
            <person name="Ma J."/>
        </authorList>
    </citation>
    <scope>NUCLEOTIDE SEQUENCE [LARGE SCALE GENOMIC DNA]</scope>
    <source>
        <strain evidence="2">JCM 17759</strain>
    </source>
</reference>
<dbReference type="EMBL" id="BAABGA010000041">
    <property type="protein sequence ID" value="GAA4457843.1"/>
    <property type="molecule type" value="Genomic_DNA"/>
</dbReference>
<dbReference type="Gene3D" id="3.40.30.10">
    <property type="entry name" value="Glutaredoxin"/>
    <property type="match status" value="1"/>
</dbReference>
<dbReference type="Pfam" id="PF13899">
    <property type="entry name" value="Thioredoxin_7"/>
    <property type="match status" value="1"/>
</dbReference>
<evidence type="ECO:0000313" key="1">
    <source>
        <dbReference type="EMBL" id="GAA4457843.1"/>
    </source>
</evidence>